<protein>
    <submittedName>
        <fullName evidence="2">Uncharacterized protein</fullName>
    </submittedName>
</protein>
<feature type="signal peptide" evidence="1">
    <location>
        <begin position="1"/>
        <end position="18"/>
    </location>
</feature>
<dbReference type="GeneID" id="67017913"/>
<keyword evidence="1" id="KW-0732">Signal</keyword>
<dbReference type="AlphaFoldDB" id="A0A8J2I311"/>
<evidence type="ECO:0000313" key="2">
    <source>
        <dbReference type="EMBL" id="CAG5161632.1"/>
    </source>
</evidence>
<name>A0A8J2I311_9PLEO</name>
<dbReference type="InterPro" id="IPR045469">
    <property type="entry name" value="Nis1"/>
</dbReference>
<dbReference type="Pfam" id="PF19271">
    <property type="entry name" value="Nis1"/>
    <property type="match status" value="1"/>
</dbReference>
<dbReference type="OrthoDB" id="3913322at2759"/>
<reference evidence="2" key="1">
    <citation type="submission" date="2021-05" db="EMBL/GenBank/DDBJ databases">
        <authorList>
            <person name="Stam R."/>
        </authorList>
    </citation>
    <scope>NUCLEOTIDE SEQUENCE</scope>
    <source>
        <strain evidence="2">CS162</strain>
    </source>
</reference>
<accession>A0A8J2I311</accession>
<gene>
    <name evidence="2" type="ORF">ALTATR162_LOCUS6065</name>
</gene>
<keyword evidence="3" id="KW-1185">Reference proteome</keyword>
<dbReference type="RefSeq" id="XP_043169621.1">
    <property type="nucleotide sequence ID" value="XM_043313686.1"/>
</dbReference>
<organism evidence="2 3">
    <name type="scientific">Alternaria atra</name>
    <dbReference type="NCBI Taxonomy" id="119953"/>
    <lineage>
        <taxon>Eukaryota</taxon>
        <taxon>Fungi</taxon>
        <taxon>Dikarya</taxon>
        <taxon>Ascomycota</taxon>
        <taxon>Pezizomycotina</taxon>
        <taxon>Dothideomycetes</taxon>
        <taxon>Pleosporomycetidae</taxon>
        <taxon>Pleosporales</taxon>
        <taxon>Pleosporineae</taxon>
        <taxon>Pleosporaceae</taxon>
        <taxon>Alternaria</taxon>
        <taxon>Alternaria sect. Ulocladioides</taxon>
    </lineage>
</organism>
<comment type="caution">
    <text evidence="2">The sequence shown here is derived from an EMBL/GenBank/DDBJ whole genome shotgun (WGS) entry which is preliminary data.</text>
</comment>
<sequence>MRFSTLVTALTSATLASSRLIGIAAPSTLAPNSTFTLTLLSEGYIQTVADVAVAWGFSIAPGYPGSLGSFTDSAYLGPEKSNQGQDNVTIIATVPEGLASDSYKGQEILLSAGIYSLYGASGSTTVTGFNVTVKVGEVTGGEIVQSEERAWIQNTVQ</sequence>
<dbReference type="Proteomes" id="UP000676310">
    <property type="component" value="Unassembled WGS sequence"/>
</dbReference>
<evidence type="ECO:0000313" key="3">
    <source>
        <dbReference type="Proteomes" id="UP000676310"/>
    </source>
</evidence>
<evidence type="ECO:0000256" key="1">
    <source>
        <dbReference type="SAM" id="SignalP"/>
    </source>
</evidence>
<proteinExistence type="predicted"/>
<feature type="chain" id="PRO_5035225729" evidence="1">
    <location>
        <begin position="19"/>
        <end position="157"/>
    </location>
</feature>
<dbReference type="EMBL" id="CAJRGZ010000019">
    <property type="protein sequence ID" value="CAG5161632.1"/>
    <property type="molecule type" value="Genomic_DNA"/>
</dbReference>